<dbReference type="GO" id="GO:0002949">
    <property type="term" value="P:tRNA threonylcarbamoyladenosine modification"/>
    <property type="evidence" value="ECO:0007669"/>
    <property type="project" value="InterPro"/>
</dbReference>
<dbReference type="InterPro" id="IPR000905">
    <property type="entry name" value="Gcp-like_dom"/>
</dbReference>
<dbReference type="AlphaFoldDB" id="A0A0J8GAP8"/>
<reference evidence="2 3" key="1">
    <citation type="journal article" date="2015" name="Genome Biol. Evol.">
        <title>Comparative Genomics of Listeria Sensu Lato: Genus-Wide Differences in Evolutionary Dynamics and the Progressive Gain of Complex, Potentially Pathogenicity-Related Traits through Lateral Gene Transfer.</title>
        <authorList>
            <person name="Chiara M."/>
            <person name="Caruso M."/>
            <person name="D'Erchia A.M."/>
            <person name="Manzari C."/>
            <person name="Fraccalvieri R."/>
            <person name="Goffredo E."/>
            <person name="Latorre L."/>
            <person name="Miccolupo A."/>
            <person name="Padalino I."/>
            <person name="Santagada G."/>
            <person name="Chiocco D."/>
            <person name="Pesole G."/>
            <person name="Horner D.S."/>
            <person name="Parisi A."/>
        </authorList>
    </citation>
    <scope>NUCLEOTIDE SEQUENCE [LARGE SCALE GENOMIC DNA]</scope>
    <source>
        <strain evidence="2 3">1991</strain>
    </source>
</reference>
<dbReference type="InterPro" id="IPR022496">
    <property type="entry name" value="T6A_TsaB"/>
</dbReference>
<dbReference type="GO" id="GO:0005829">
    <property type="term" value="C:cytosol"/>
    <property type="evidence" value="ECO:0007669"/>
    <property type="project" value="TreeGrafter"/>
</dbReference>
<accession>A0A0J8GAP8</accession>
<organism evidence="2 3">
    <name type="scientific">Listeria fleischmannii 1991</name>
    <dbReference type="NCBI Taxonomy" id="1430899"/>
    <lineage>
        <taxon>Bacteria</taxon>
        <taxon>Bacillati</taxon>
        <taxon>Bacillota</taxon>
        <taxon>Bacilli</taxon>
        <taxon>Bacillales</taxon>
        <taxon>Listeriaceae</taxon>
        <taxon>Listeria</taxon>
    </lineage>
</organism>
<dbReference type="SUPFAM" id="SSF53067">
    <property type="entry name" value="Actin-like ATPase domain"/>
    <property type="match status" value="2"/>
</dbReference>
<dbReference type="PATRIC" id="fig|1430899.3.peg.1431"/>
<dbReference type="RefSeq" id="WP_007476065.1">
    <property type="nucleotide sequence ID" value="NZ_KQ130615.1"/>
</dbReference>
<dbReference type="InterPro" id="IPR043129">
    <property type="entry name" value="ATPase_NBD"/>
</dbReference>
<dbReference type="Gene3D" id="3.30.420.40">
    <property type="match status" value="2"/>
</dbReference>
<comment type="caution">
    <text evidence="2">The sequence shown here is derived from an EMBL/GenBank/DDBJ whole genome shotgun (WGS) entry which is preliminary data.</text>
</comment>
<sequence length="229" mass="24513">MILGIDTATDTMSIALSNEGQIIGEITTNLKKNHSVRLLPAISELLTECGVTVKDLTKIAVAKGPGSYTGLRIGVTVAKTLAWDLGIPIVGVSSLEVLAKSGGLFSGKIVALMDARRENVYAGVYLYDDALISVLPDQHIALSELLTHFSGMTEKILFIGAIPENLRDIIKGTLGQHAVFASRDMNFARAASLVSLAENEQGVDATNFTPDYLKLAEAESKWLEARNKA</sequence>
<dbReference type="OrthoDB" id="9784166at2"/>
<evidence type="ECO:0000313" key="2">
    <source>
        <dbReference type="EMBL" id="KMT59705.1"/>
    </source>
</evidence>
<dbReference type="PANTHER" id="PTHR11735">
    <property type="entry name" value="TRNA N6-ADENOSINE THREONYLCARBAMOYLTRANSFERASE"/>
    <property type="match status" value="1"/>
</dbReference>
<proteinExistence type="predicted"/>
<dbReference type="NCBIfam" id="TIGR03725">
    <property type="entry name" value="T6A_YeaZ"/>
    <property type="match status" value="1"/>
</dbReference>
<dbReference type="Proteomes" id="UP000052258">
    <property type="component" value="Unassembled WGS sequence"/>
</dbReference>
<gene>
    <name evidence="2" type="ORF">X560_1234</name>
</gene>
<dbReference type="CDD" id="cd24032">
    <property type="entry name" value="ASKHA_NBD_TsaB"/>
    <property type="match status" value="1"/>
</dbReference>
<dbReference type="PANTHER" id="PTHR11735:SF11">
    <property type="entry name" value="TRNA THREONYLCARBAMOYLADENOSINE BIOSYNTHESIS PROTEIN TSAB"/>
    <property type="match status" value="1"/>
</dbReference>
<keyword evidence="3" id="KW-1185">Reference proteome</keyword>
<name>A0A0J8GAP8_9LIST</name>
<dbReference type="EMBL" id="AZHO01000014">
    <property type="protein sequence ID" value="KMT59705.1"/>
    <property type="molecule type" value="Genomic_DNA"/>
</dbReference>
<feature type="domain" description="Gcp-like" evidence="1">
    <location>
        <begin position="22"/>
        <end position="222"/>
    </location>
</feature>
<protein>
    <recommendedName>
        <fullName evidence="1">Gcp-like domain-containing protein</fullName>
    </recommendedName>
</protein>
<evidence type="ECO:0000259" key="1">
    <source>
        <dbReference type="Pfam" id="PF00814"/>
    </source>
</evidence>
<evidence type="ECO:0000313" key="3">
    <source>
        <dbReference type="Proteomes" id="UP000052258"/>
    </source>
</evidence>
<dbReference type="Pfam" id="PF00814">
    <property type="entry name" value="TsaD"/>
    <property type="match status" value="1"/>
</dbReference>